<organism evidence="2 3">
    <name type="scientific">Pseudoalteromonas rubra</name>
    <dbReference type="NCBI Taxonomy" id="43658"/>
    <lineage>
        <taxon>Bacteria</taxon>
        <taxon>Pseudomonadati</taxon>
        <taxon>Pseudomonadota</taxon>
        <taxon>Gammaproteobacteria</taxon>
        <taxon>Alteromonadales</taxon>
        <taxon>Pseudoalteromonadaceae</taxon>
        <taxon>Pseudoalteromonas</taxon>
    </lineage>
</organism>
<dbReference type="EMBL" id="PNCI01000068">
    <property type="protein sequence ID" value="TMP24644.1"/>
    <property type="molecule type" value="Genomic_DNA"/>
</dbReference>
<dbReference type="RefSeq" id="WP_138549932.1">
    <property type="nucleotide sequence ID" value="NZ_PNCH01000005.1"/>
</dbReference>
<evidence type="ECO:0008006" key="4">
    <source>
        <dbReference type="Google" id="ProtNLM"/>
    </source>
</evidence>
<evidence type="ECO:0000256" key="1">
    <source>
        <dbReference type="SAM" id="Phobius"/>
    </source>
</evidence>
<feature type="transmembrane region" description="Helical" evidence="1">
    <location>
        <begin position="32"/>
        <end position="53"/>
    </location>
</feature>
<feature type="transmembrane region" description="Helical" evidence="1">
    <location>
        <begin position="65"/>
        <end position="84"/>
    </location>
</feature>
<keyword evidence="1" id="KW-0472">Membrane</keyword>
<keyword evidence="1" id="KW-1133">Transmembrane helix</keyword>
<gene>
    <name evidence="2" type="ORF">CWB99_21785</name>
</gene>
<dbReference type="Proteomes" id="UP000310249">
    <property type="component" value="Unassembled WGS sequence"/>
</dbReference>
<sequence length="147" mass="15996">MNITIAITLAVSALMMLLMGITYLYSDESFGGILLVVLLLSVPMLIAQCMVCFFCRTHFGRANPVLHKIGLYAFIATVCVYAYWNGLMFLDVLQKGYLSEAQGYTGLILWLGGTWALSIGAAIGVSLHFLPIVIEALKNKLKSLGNG</sequence>
<protein>
    <recommendedName>
        <fullName evidence="4">Transmembrane protein</fullName>
    </recommendedName>
</protein>
<dbReference type="OrthoDB" id="5890766at2"/>
<keyword evidence="1" id="KW-0812">Transmembrane</keyword>
<reference evidence="2 3" key="1">
    <citation type="submission" date="2018-01" db="EMBL/GenBank/DDBJ databases">
        <authorList>
            <person name="Paulsen S."/>
            <person name="Gram L.K."/>
        </authorList>
    </citation>
    <scope>NUCLEOTIDE SEQUENCE [LARGE SCALE GENOMIC DNA]</scope>
    <source>
        <strain evidence="2 3">S2676</strain>
    </source>
</reference>
<proteinExistence type="predicted"/>
<comment type="caution">
    <text evidence="2">The sequence shown here is derived from an EMBL/GenBank/DDBJ whole genome shotgun (WGS) entry which is preliminary data.</text>
</comment>
<evidence type="ECO:0000313" key="3">
    <source>
        <dbReference type="Proteomes" id="UP000310249"/>
    </source>
</evidence>
<feature type="transmembrane region" description="Helical" evidence="1">
    <location>
        <begin position="104"/>
        <end position="134"/>
    </location>
</feature>
<accession>A0A5S3WFM5</accession>
<evidence type="ECO:0000313" key="2">
    <source>
        <dbReference type="EMBL" id="TMP24644.1"/>
    </source>
</evidence>
<reference evidence="3" key="2">
    <citation type="submission" date="2019-06" db="EMBL/GenBank/DDBJ databases">
        <title>Co-occurence of chitin degradation, pigmentation and bioactivity in marine Pseudoalteromonas.</title>
        <authorList>
            <person name="Sonnenschein E.C."/>
            <person name="Bech P.K."/>
        </authorList>
    </citation>
    <scope>NUCLEOTIDE SEQUENCE [LARGE SCALE GENOMIC DNA]</scope>
    <source>
        <strain evidence="3">S2676</strain>
    </source>
</reference>
<dbReference type="AlphaFoldDB" id="A0A5S3WFM5"/>
<feature type="transmembrane region" description="Helical" evidence="1">
    <location>
        <begin position="7"/>
        <end position="26"/>
    </location>
</feature>
<name>A0A5S3WFM5_9GAMM</name>